<feature type="signal peptide" evidence="3">
    <location>
        <begin position="1"/>
        <end position="27"/>
    </location>
</feature>
<keyword evidence="3" id="KW-0732">Signal</keyword>
<dbReference type="SUPFAM" id="SSF57501">
    <property type="entry name" value="Cystine-knot cytokines"/>
    <property type="match status" value="1"/>
</dbReference>
<organism evidence="5 6">
    <name type="scientific">Tigriopus californicus</name>
    <name type="common">Marine copepod</name>
    <dbReference type="NCBI Taxonomy" id="6832"/>
    <lineage>
        <taxon>Eukaryota</taxon>
        <taxon>Metazoa</taxon>
        <taxon>Ecdysozoa</taxon>
        <taxon>Arthropoda</taxon>
        <taxon>Crustacea</taxon>
        <taxon>Multicrustacea</taxon>
        <taxon>Hexanauplia</taxon>
        <taxon>Copepoda</taxon>
        <taxon>Harpacticoida</taxon>
        <taxon>Harpacticidae</taxon>
        <taxon>Tigriopus</taxon>
    </lineage>
</organism>
<evidence type="ECO:0000313" key="6">
    <source>
        <dbReference type="Proteomes" id="UP000318571"/>
    </source>
</evidence>
<protein>
    <recommendedName>
        <fullName evidence="4">Platelet-derived growth factor (PDGF) family profile domain-containing protein</fullName>
    </recommendedName>
</protein>
<dbReference type="Pfam" id="PF00341">
    <property type="entry name" value="PDGF"/>
    <property type="match status" value="1"/>
</dbReference>
<dbReference type="InterPro" id="IPR000072">
    <property type="entry name" value="PDGF/VEGF_dom"/>
</dbReference>
<dbReference type="InterPro" id="IPR029034">
    <property type="entry name" value="Cystine-knot_cytokine"/>
</dbReference>
<feature type="chain" id="PRO_5021870845" description="Platelet-derived growth factor (PDGF) family profile domain-containing protein" evidence="3">
    <location>
        <begin position="28"/>
        <end position="276"/>
    </location>
</feature>
<dbReference type="AlphaFoldDB" id="A0A553NP32"/>
<dbReference type="GO" id="GO:0016020">
    <property type="term" value="C:membrane"/>
    <property type="evidence" value="ECO:0007669"/>
    <property type="project" value="InterPro"/>
</dbReference>
<name>A0A553NP32_TIGCA</name>
<feature type="domain" description="Platelet-derived growth factor (PDGF) family profile" evidence="4">
    <location>
        <begin position="59"/>
        <end position="141"/>
    </location>
</feature>
<evidence type="ECO:0000313" key="5">
    <source>
        <dbReference type="EMBL" id="TRY67195.1"/>
    </source>
</evidence>
<keyword evidence="2" id="KW-0472">Membrane</keyword>
<evidence type="ECO:0000256" key="2">
    <source>
        <dbReference type="SAM" id="Phobius"/>
    </source>
</evidence>
<dbReference type="Proteomes" id="UP000318571">
    <property type="component" value="Chromosome 4"/>
</dbReference>
<evidence type="ECO:0000256" key="1">
    <source>
        <dbReference type="SAM" id="MobiDB-lite"/>
    </source>
</evidence>
<dbReference type="Gene3D" id="2.10.90.10">
    <property type="entry name" value="Cystine-knot cytokines"/>
    <property type="match status" value="1"/>
</dbReference>
<evidence type="ECO:0000259" key="4">
    <source>
        <dbReference type="PROSITE" id="PS50278"/>
    </source>
</evidence>
<feature type="region of interest" description="Disordered" evidence="1">
    <location>
        <begin position="256"/>
        <end position="276"/>
    </location>
</feature>
<feature type="compositionally biased region" description="Polar residues" evidence="1">
    <location>
        <begin position="257"/>
        <end position="270"/>
    </location>
</feature>
<proteinExistence type="predicted"/>
<dbReference type="PROSITE" id="PS50278">
    <property type="entry name" value="PDGF_2"/>
    <property type="match status" value="1"/>
</dbReference>
<accession>A0A553NP32</accession>
<evidence type="ECO:0000256" key="3">
    <source>
        <dbReference type="SAM" id="SignalP"/>
    </source>
</evidence>
<dbReference type="GO" id="GO:0008083">
    <property type="term" value="F:growth factor activity"/>
    <property type="evidence" value="ECO:0007669"/>
    <property type="project" value="InterPro"/>
</dbReference>
<dbReference type="STRING" id="6832.A0A553NP32"/>
<gene>
    <name evidence="5" type="ORF">TCAL_08052</name>
</gene>
<dbReference type="EMBL" id="VCGU01000011">
    <property type="protein sequence ID" value="TRY67195.1"/>
    <property type="molecule type" value="Genomic_DNA"/>
</dbReference>
<keyword evidence="2" id="KW-0812">Transmembrane</keyword>
<keyword evidence="6" id="KW-1185">Reference proteome</keyword>
<sequence length="276" mass="31146">MIVAMAVNTIFLMSSFILIQQMEMGNSSQSIRYTSEQYLIQEQCPSDLKTKIWREMPHCNPRDILVDLPLPSHLNTVQEVIPPQVMAKRCQGVCAQGNDYHQCVARPEGRFNKTIEVLLLDKNGNYKCGETQVEFHESCKCGCDLEATTCSAVQFYDHGVCKCRCQDIRAHQRCIHYGTKQKFWDESSCRCICRAEMFKACSTGFVYDGLETCSCVPGSSQKAAGIEVLGALIVIIVVLLVGIAILLWRDRRRAKTESQQPTSAEPTEQQRLQDHP</sequence>
<feature type="transmembrane region" description="Helical" evidence="2">
    <location>
        <begin position="228"/>
        <end position="248"/>
    </location>
</feature>
<comment type="caution">
    <text evidence="5">The sequence shown here is derived from an EMBL/GenBank/DDBJ whole genome shotgun (WGS) entry which is preliminary data.</text>
</comment>
<reference evidence="5 6" key="1">
    <citation type="journal article" date="2018" name="Nat. Ecol. Evol.">
        <title>Genomic signatures of mitonuclear coevolution across populations of Tigriopus californicus.</title>
        <authorList>
            <person name="Barreto F.S."/>
            <person name="Watson E.T."/>
            <person name="Lima T.G."/>
            <person name="Willett C.S."/>
            <person name="Edmands S."/>
            <person name="Li W."/>
            <person name="Burton R.S."/>
        </authorList>
    </citation>
    <scope>NUCLEOTIDE SEQUENCE [LARGE SCALE GENOMIC DNA]</scope>
    <source>
        <strain evidence="5 6">San Diego</strain>
    </source>
</reference>
<keyword evidence="2" id="KW-1133">Transmembrane helix</keyword>